<evidence type="ECO:0000256" key="2">
    <source>
        <dbReference type="ARBA" id="ARBA00004141"/>
    </source>
</evidence>
<dbReference type="PANTHER" id="PTHR45977">
    <property type="entry name" value="TARGET OF ERK KINASE MPK-1"/>
    <property type="match status" value="1"/>
</dbReference>
<accession>A0AB34FN77</accession>
<evidence type="ECO:0000256" key="12">
    <source>
        <dbReference type="PROSITE-ProRule" id="PRU00175"/>
    </source>
</evidence>
<organism evidence="16 17">
    <name type="scientific">Purpureocillium lavendulum</name>
    <dbReference type="NCBI Taxonomy" id="1247861"/>
    <lineage>
        <taxon>Eukaryota</taxon>
        <taxon>Fungi</taxon>
        <taxon>Dikarya</taxon>
        <taxon>Ascomycota</taxon>
        <taxon>Pezizomycotina</taxon>
        <taxon>Sordariomycetes</taxon>
        <taxon>Hypocreomycetidae</taxon>
        <taxon>Hypocreales</taxon>
        <taxon>Ophiocordycipitaceae</taxon>
        <taxon>Purpureocillium</taxon>
    </lineage>
</organism>
<comment type="catalytic activity">
    <reaction evidence="1">
        <text>S-ubiquitinyl-[E2 ubiquitin-conjugating enzyme]-L-cysteine + [acceptor protein]-L-lysine = [E2 ubiquitin-conjugating enzyme]-L-cysteine + N(6)-ubiquitinyl-[acceptor protein]-L-lysine.</text>
        <dbReference type="EC" id="2.3.2.27"/>
    </reaction>
</comment>
<dbReference type="PROSITE" id="PS50089">
    <property type="entry name" value="ZF_RING_2"/>
    <property type="match status" value="1"/>
</dbReference>
<evidence type="ECO:0000256" key="14">
    <source>
        <dbReference type="SAM" id="Phobius"/>
    </source>
</evidence>
<keyword evidence="7 12" id="KW-0863">Zinc-finger</keyword>
<dbReference type="GO" id="GO:0016020">
    <property type="term" value="C:membrane"/>
    <property type="evidence" value="ECO:0007669"/>
    <property type="project" value="UniProtKB-SubCell"/>
</dbReference>
<evidence type="ECO:0000256" key="3">
    <source>
        <dbReference type="ARBA" id="ARBA00012483"/>
    </source>
</evidence>
<comment type="subcellular location">
    <subcellularLocation>
        <location evidence="2">Membrane</location>
        <topology evidence="2">Multi-pass membrane protein</topology>
    </subcellularLocation>
</comment>
<comment type="caution">
    <text evidence="16">The sequence shown here is derived from an EMBL/GenBank/DDBJ whole genome shotgun (WGS) entry which is preliminary data.</text>
</comment>
<evidence type="ECO:0000256" key="5">
    <source>
        <dbReference type="ARBA" id="ARBA00022692"/>
    </source>
</evidence>
<dbReference type="PANTHER" id="PTHR45977:SF4">
    <property type="entry name" value="RING-TYPE DOMAIN-CONTAINING PROTEIN"/>
    <property type="match status" value="1"/>
</dbReference>
<protein>
    <recommendedName>
        <fullName evidence="3">RING-type E3 ubiquitin transferase</fullName>
        <ecNumber evidence="3">2.3.2.27</ecNumber>
    </recommendedName>
</protein>
<keyword evidence="4" id="KW-0808">Transferase</keyword>
<gene>
    <name evidence="16" type="ORF">O9K51_07738</name>
</gene>
<dbReference type="InterPro" id="IPR001841">
    <property type="entry name" value="Znf_RING"/>
</dbReference>
<evidence type="ECO:0000313" key="17">
    <source>
        <dbReference type="Proteomes" id="UP001163105"/>
    </source>
</evidence>
<dbReference type="SMART" id="SM00184">
    <property type="entry name" value="RING"/>
    <property type="match status" value="1"/>
</dbReference>
<keyword evidence="11 14" id="KW-0472">Membrane</keyword>
<dbReference type="EMBL" id="JAQHRD010000006">
    <property type="protein sequence ID" value="KAJ6439847.1"/>
    <property type="molecule type" value="Genomic_DNA"/>
</dbReference>
<dbReference type="GO" id="GO:0016567">
    <property type="term" value="P:protein ubiquitination"/>
    <property type="evidence" value="ECO:0007669"/>
    <property type="project" value="TreeGrafter"/>
</dbReference>
<dbReference type="Pfam" id="PF13639">
    <property type="entry name" value="zf-RING_2"/>
    <property type="match status" value="1"/>
</dbReference>
<evidence type="ECO:0000256" key="1">
    <source>
        <dbReference type="ARBA" id="ARBA00000900"/>
    </source>
</evidence>
<keyword evidence="17" id="KW-1185">Reference proteome</keyword>
<evidence type="ECO:0000256" key="8">
    <source>
        <dbReference type="ARBA" id="ARBA00022786"/>
    </source>
</evidence>
<feature type="region of interest" description="Disordered" evidence="13">
    <location>
        <begin position="53"/>
        <end position="74"/>
    </location>
</feature>
<feature type="compositionally biased region" description="Acidic residues" evidence="13">
    <location>
        <begin position="54"/>
        <end position="65"/>
    </location>
</feature>
<evidence type="ECO:0000256" key="11">
    <source>
        <dbReference type="ARBA" id="ARBA00023136"/>
    </source>
</evidence>
<evidence type="ECO:0000256" key="13">
    <source>
        <dbReference type="SAM" id="MobiDB-lite"/>
    </source>
</evidence>
<dbReference type="EC" id="2.3.2.27" evidence="3"/>
<dbReference type="InterPro" id="IPR013083">
    <property type="entry name" value="Znf_RING/FYVE/PHD"/>
</dbReference>
<feature type="transmembrane region" description="Helical" evidence="14">
    <location>
        <begin position="27"/>
        <end position="46"/>
    </location>
</feature>
<keyword evidence="6" id="KW-0479">Metal-binding</keyword>
<keyword evidence="9" id="KW-0862">Zinc</keyword>
<sequence length="172" mass="19133">MISDEPGDPSPGQPVRPIWDPENTRRLISFLASLLLLSLILAACAYSSVRGATEIDDPEDPDDEASSSSAYSETTEISLLDATVPSVPYKSIETNPKYKRSGGYSTMTEAISICAICKEFFQDNDEVRPLPCGHVYHSNCLIPWHLNQNHTCPLCKYRYLEEDTEQGGRSWS</sequence>
<dbReference type="SUPFAM" id="SSF57850">
    <property type="entry name" value="RING/U-box"/>
    <property type="match status" value="1"/>
</dbReference>
<dbReference type="GO" id="GO:0061630">
    <property type="term" value="F:ubiquitin protein ligase activity"/>
    <property type="evidence" value="ECO:0007669"/>
    <property type="project" value="UniProtKB-EC"/>
</dbReference>
<dbReference type="Gene3D" id="3.30.40.10">
    <property type="entry name" value="Zinc/RING finger domain, C3HC4 (zinc finger)"/>
    <property type="match status" value="1"/>
</dbReference>
<dbReference type="GO" id="GO:0006511">
    <property type="term" value="P:ubiquitin-dependent protein catabolic process"/>
    <property type="evidence" value="ECO:0007669"/>
    <property type="project" value="TreeGrafter"/>
</dbReference>
<evidence type="ECO:0000256" key="7">
    <source>
        <dbReference type="ARBA" id="ARBA00022771"/>
    </source>
</evidence>
<dbReference type="GO" id="GO:0008270">
    <property type="term" value="F:zinc ion binding"/>
    <property type="evidence" value="ECO:0007669"/>
    <property type="project" value="UniProtKB-KW"/>
</dbReference>
<evidence type="ECO:0000313" key="16">
    <source>
        <dbReference type="EMBL" id="KAJ6439847.1"/>
    </source>
</evidence>
<reference evidence="16" key="1">
    <citation type="submission" date="2023-01" db="EMBL/GenBank/DDBJ databases">
        <title>The growth and conidiation of Purpureocillium lavendulum are regulated by nitrogen source and histone H3K14 acetylation.</title>
        <authorList>
            <person name="Tang P."/>
            <person name="Han J."/>
            <person name="Zhang C."/>
            <person name="Tang P."/>
            <person name="Qi F."/>
            <person name="Zhang K."/>
            <person name="Liang L."/>
        </authorList>
    </citation>
    <scope>NUCLEOTIDE SEQUENCE</scope>
    <source>
        <strain evidence="16">YMF1.00683</strain>
    </source>
</reference>
<proteinExistence type="predicted"/>
<keyword evidence="10 14" id="KW-1133">Transmembrane helix</keyword>
<keyword evidence="5 14" id="KW-0812">Transmembrane</keyword>
<evidence type="ECO:0000256" key="10">
    <source>
        <dbReference type="ARBA" id="ARBA00022989"/>
    </source>
</evidence>
<evidence type="ECO:0000256" key="4">
    <source>
        <dbReference type="ARBA" id="ARBA00022679"/>
    </source>
</evidence>
<keyword evidence="8" id="KW-0833">Ubl conjugation pathway</keyword>
<name>A0AB34FN77_9HYPO</name>
<dbReference type="AlphaFoldDB" id="A0AB34FN77"/>
<dbReference type="CDD" id="cd16454">
    <property type="entry name" value="RING-H2_PA-TM-RING"/>
    <property type="match status" value="1"/>
</dbReference>
<evidence type="ECO:0000256" key="9">
    <source>
        <dbReference type="ARBA" id="ARBA00022833"/>
    </source>
</evidence>
<dbReference type="Proteomes" id="UP001163105">
    <property type="component" value="Unassembled WGS sequence"/>
</dbReference>
<evidence type="ECO:0000259" key="15">
    <source>
        <dbReference type="PROSITE" id="PS50089"/>
    </source>
</evidence>
<evidence type="ECO:0000256" key="6">
    <source>
        <dbReference type="ARBA" id="ARBA00022723"/>
    </source>
</evidence>
<feature type="domain" description="RING-type" evidence="15">
    <location>
        <begin position="114"/>
        <end position="156"/>
    </location>
</feature>